<dbReference type="AlphaFoldDB" id="M4BY23"/>
<feature type="domain" description="L-type lectin-like" evidence="9">
    <location>
        <begin position="22"/>
        <end position="258"/>
    </location>
</feature>
<keyword evidence="11" id="KW-1185">Reference proteome</keyword>
<dbReference type="Pfam" id="PF03388">
    <property type="entry name" value="Lectin_leg-like"/>
    <property type="match status" value="1"/>
</dbReference>
<reference evidence="10" key="2">
    <citation type="submission" date="2015-06" db="UniProtKB">
        <authorList>
            <consortium name="EnsemblProtists"/>
        </authorList>
    </citation>
    <scope>IDENTIFICATION</scope>
    <source>
        <strain evidence="10">Emoy2</strain>
    </source>
</reference>
<keyword evidence="5 7" id="KW-0472">Membrane</keyword>
<evidence type="ECO:0000256" key="6">
    <source>
        <dbReference type="SAM" id="Coils"/>
    </source>
</evidence>
<dbReference type="VEuPathDB" id="FungiDB:HpaG811455"/>
<keyword evidence="2 7" id="KW-0812">Transmembrane</keyword>
<dbReference type="GO" id="GO:0030134">
    <property type="term" value="C:COPII-coated ER to Golgi transport vesicle"/>
    <property type="evidence" value="ECO:0007669"/>
    <property type="project" value="TreeGrafter"/>
</dbReference>
<evidence type="ECO:0000256" key="7">
    <source>
        <dbReference type="SAM" id="Phobius"/>
    </source>
</evidence>
<dbReference type="CDD" id="cd07308">
    <property type="entry name" value="lectin_leg-like"/>
    <property type="match status" value="1"/>
</dbReference>
<dbReference type="OMA" id="VMQFRIS"/>
<organism evidence="10 11">
    <name type="scientific">Hyaloperonospora arabidopsidis (strain Emoy2)</name>
    <name type="common">Downy mildew agent</name>
    <name type="synonym">Peronospora arabidopsidis</name>
    <dbReference type="NCBI Taxonomy" id="559515"/>
    <lineage>
        <taxon>Eukaryota</taxon>
        <taxon>Sar</taxon>
        <taxon>Stramenopiles</taxon>
        <taxon>Oomycota</taxon>
        <taxon>Peronosporomycetes</taxon>
        <taxon>Peronosporales</taxon>
        <taxon>Peronosporaceae</taxon>
        <taxon>Hyaloperonospora</taxon>
    </lineage>
</organism>
<dbReference type="GO" id="GO:0005789">
    <property type="term" value="C:endoplasmic reticulum membrane"/>
    <property type="evidence" value="ECO:0007669"/>
    <property type="project" value="TreeGrafter"/>
</dbReference>
<reference evidence="11" key="1">
    <citation type="journal article" date="2010" name="Science">
        <title>Signatures of adaptation to obligate biotrophy in the Hyaloperonospora arabidopsidis genome.</title>
        <authorList>
            <person name="Baxter L."/>
            <person name="Tripathy S."/>
            <person name="Ishaque N."/>
            <person name="Boot N."/>
            <person name="Cabral A."/>
            <person name="Kemen E."/>
            <person name="Thines M."/>
            <person name="Ah-Fong A."/>
            <person name="Anderson R."/>
            <person name="Badejoko W."/>
            <person name="Bittner-Eddy P."/>
            <person name="Boore J.L."/>
            <person name="Chibucos M.C."/>
            <person name="Coates M."/>
            <person name="Dehal P."/>
            <person name="Delehaunty K."/>
            <person name="Dong S."/>
            <person name="Downton P."/>
            <person name="Dumas B."/>
            <person name="Fabro G."/>
            <person name="Fronick C."/>
            <person name="Fuerstenberg S.I."/>
            <person name="Fulton L."/>
            <person name="Gaulin E."/>
            <person name="Govers F."/>
            <person name="Hughes L."/>
            <person name="Humphray S."/>
            <person name="Jiang R.H."/>
            <person name="Judelson H."/>
            <person name="Kamoun S."/>
            <person name="Kyung K."/>
            <person name="Meijer H."/>
            <person name="Minx P."/>
            <person name="Morris P."/>
            <person name="Nelson J."/>
            <person name="Phuntumart V."/>
            <person name="Qutob D."/>
            <person name="Rehmany A."/>
            <person name="Rougon-Cardoso A."/>
            <person name="Ryden P."/>
            <person name="Torto-Alalibo T."/>
            <person name="Studholme D."/>
            <person name="Wang Y."/>
            <person name="Win J."/>
            <person name="Wood J."/>
            <person name="Clifton S.W."/>
            <person name="Rogers J."/>
            <person name="Van den Ackerveken G."/>
            <person name="Jones J.D."/>
            <person name="McDowell J.M."/>
            <person name="Beynon J."/>
            <person name="Tyler B.M."/>
        </authorList>
    </citation>
    <scope>NUCLEOTIDE SEQUENCE [LARGE SCALE GENOMIC DNA]</scope>
    <source>
        <strain evidence="11">Emoy2</strain>
    </source>
</reference>
<evidence type="ECO:0000256" key="2">
    <source>
        <dbReference type="ARBA" id="ARBA00022692"/>
    </source>
</evidence>
<dbReference type="eggNOG" id="KOG3839">
    <property type="taxonomic scope" value="Eukaryota"/>
</dbReference>
<dbReference type="STRING" id="559515.M4BY23"/>
<dbReference type="GO" id="GO:0005793">
    <property type="term" value="C:endoplasmic reticulum-Golgi intermediate compartment"/>
    <property type="evidence" value="ECO:0007669"/>
    <property type="project" value="TreeGrafter"/>
</dbReference>
<dbReference type="HOGENOM" id="CLU_675239_0_0_1"/>
<dbReference type="Proteomes" id="UP000011713">
    <property type="component" value="Unassembled WGS sequence"/>
</dbReference>
<comment type="subcellular location">
    <subcellularLocation>
        <location evidence="1">Membrane</location>
        <topology evidence="1">Single-pass type I membrane protein</topology>
    </subcellularLocation>
</comment>
<dbReference type="PANTHER" id="PTHR12223">
    <property type="entry name" value="VESICULAR MANNOSE-BINDING LECTIN"/>
    <property type="match status" value="1"/>
</dbReference>
<evidence type="ECO:0000256" key="4">
    <source>
        <dbReference type="ARBA" id="ARBA00022989"/>
    </source>
</evidence>
<feature type="coiled-coil region" evidence="6">
    <location>
        <begin position="313"/>
        <end position="344"/>
    </location>
</feature>
<evidence type="ECO:0000313" key="11">
    <source>
        <dbReference type="Proteomes" id="UP000011713"/>
    </source>
</evidence>
<dbReference type="PANTHER" id="PTHR12223:SF28">
    <property type="entry name" value="LECTIN, MANNOSE BINDING 1 LIKE"/>
    <property type="match status" value="1"/>
</dbReference>
<dbReference type="GO" id="GO:0006888">
    <property type="term" value="P:endoplasmic reticulum to Golgi vesicle-mediated transport"/>
    <property type="evidence" value="ECO:0007669"/>
    <property type="project" value="TreeGrafter"/>
</dbReference>
<evidence type="ECO:0000256" key="8">
    <source>
        <dbReference type="SAM" id="SignalP"/>
    </source>
</evidence>
<proteinExistence type="predicted"/>
<accession>M4BY23</accession>
<evidence type="ECO:0000256" key="1">
    <source>
        <dbReference type="ARBA" id="ARBA00004479"/>
    </source>
</evidence>
<dbReference type="EnsemblProtists" id="HpaT811455">
    <property type="protein sequence ID" value="HpaP811455"/>
    <property type="gene ID" value="HpaG811455"/>
</dbReference>
<evidence type="ECO:0000313" key="10">
    <source>
        <dbReference type="EnsemblProtists" id="HpaP811455"/>
    </source>
</evidence>
<feature type="signal peptide" evidence="8">
    <location>
        <begin position="1"/>
        <end position="22"/>
    </location>
</feature>
<dbReference type="EMBL" id="JH598037">
    <property type="status" value="NOT_ANNOTATED_CDS"/>
    <property type="molecule type" value="Genomic_DNA"/>
</dbReference>
<dbReference type="GO" id="GO:0005537">
    <property type="term" value="F:D-mannose binding"/>
    <property type="evidence" value="ECO:0007669"/>
    <property type="project" value="TreeGrafter"/>
</dbReference>
<feature type="transmembrane region" description="Helical" evidence="7">
    <location>
        <begin position="383"/>
        <end position="402"/>
    </location>
</feature>
<evidence type="ECO:0000256" key="5">
    <source>
        <dbReference type="ARBA" id="ARBA00023136"/>
    </source>
</evidence>
<sequence>MPRLAVTLLSASALSALVSVSASPLPSLTFKPPYEVVDSDGKRQISDDFVYGGSTDVKKNFIRLTTDRQSKRGHIWTKSSIGKDELATVIKYRIHGQGKKWFGDGIGLWFTQEPEWKNGDNHGFTDKFYGFGIVLDTFRNVEHRGGHKDVTIQVNDGQKVLDDLNDETKVGCDAAFRYHSNNASFDPVFSSSHIRVKVKGNVLEVEVDPSSSGTWTACYKGDLPFPSDWLRRATIGITASTGALADNHDILSVQSFDEVNDEGLLVVDSETWSHSYSKEFESFMDDVDCKQSCKVAIMEKFVANFQVETEHWFEMLREQTENTIMKLKEKERQNQRKIQALVDRMTTMMDQKIGQKVADMRSNVNEKIATGIEGELTVAQSSWRLPFFIMVVLIAVGVGVAYQKYRKLVKSHLY</sequence>
<dbReference type="InterPro" id="IPR013320">
    <property type="entry name" value="ConA-like_dom_sf"/>
</dbReference>
<dbReference type="GO" id="GO:0000139">
    <property type="term" value="C:Golgi membrane"/>
    <property type="evidence" value="ECO:0007669"/>
    <property type="project" value="TreeGrafter"/>
</dbReference>
<dbReference type="InterPro" id="IPR005052">
    <property type="entry name" value="Lectin_leg"/>
</dbReference>
<dbReference type="InterPro" id="IPR051136">
    <property type="entry name" value="Intracellular_Lectin-GPT"/>
</dbReference>
<feature type="chain" id="PRO_5004049473" description="L-type lectin-like domain-containing protein" evidence="8">
    <location>
        <begin position="23"/>
        <end position="414"/>
    </location>
</feature>
<protein>
    <recommendedName>
        <fullName evidence="9">L-type lectin-like domain-containing protein</fullName>
    </recommendedName>
</protein>
<dbReference type="InParanoid" id="M4BY23"/>
<dbReference type="Gene3D" id="2.60.120.200">
    <property type="match status" value="1"/>
</dbReference>
<evidence type="ECO:0000256" key="3">
    <source>
        <dbReference type="ARBA" id="ARBA00022729"/>
    </source>
</evidence>
<keyword evidence="3 8" id="KW-0732">Signal</keyword>
<dbReference type="PROSITE" id="PS51328">
    <property type="entry name" value="L_LECTIN_LIKE"/>
    <property type="match status" value="1"/>
</dbReference>
<evidence type="ECO:0000259" key="9">
    <source>
        <dbReference type="PROSITE" id="PS51328"/>
    </source>
</evidence>
<keyword evidence="4 7" id="KW-1133">Transmembrane helix</keyword>
<keyword evidence="6" id="KW-0175">Coiled coil</keyword>
<dbReference type="SUPFAM" id="SSF49899">
    <property type="entry name" value="Concanavalin A-like lectins/glucanases"/>
    <property type="match status" value="1"/>
</dbReference>
<name>M4BY23_HYAAE</name>